<accession>I2GRM0</accession>
<dbReference type="eggNOG" id="ENOG502ZPMP">
    <property type="taxonomic scope" value="Bacteria"/>
</dbReference>
<evidence type="ECO:0000313" key="1">
    <source>
        <dbReference type="EMBL" id="CCH56548.1"/>
    </source>
</evidence>
<keyword evidence="2" id="KW-1185">Reference proteome</keyword>
<sequence length="82" mass="9127">MHMTHIITIETRNETDFALFKGLADRLGLSTQEAHVDTELTEAEALTLLNRLAGSWAGDETGDELNATLQNARHFGTRDMEL</sequence>
<protein>
    <submittedName>
        <fullName evidence="1">Uncharacterized protein</fullName>
    </submittedName>
</protein>
<reference evidence="1 2" key="1">
    <citation type="journal article" date="2012" name="J. Bacteriol.">
        <title>Genome Sequence of the Filamentous Bacterium Fibrisoma limi BUZ 3T.</title>
        <authorList>
            <person name="Filippini M."/>
            <person name="Qi W."/>
            <person name="Jaenicke S."/>
            <person name="Goesmann A."/>
            <person name="Smits T.H."/>
            <person name="Bagheri H.C."/>
        </authorList>
    </citation>
    <scope>NUCLEOTIDE SEQUENCE [LARGE SCALE GENOMIC DNA]</scope>
    <source>
        <strain evidence="2">BUZ 3T</strain>
    </source>
</reference>
<dbReference type="EMBL" id="CAIT01000009">
    <property type="protein sequence ID" value="CCH56548.1"/>
    <property type="molecule type" value="Genomic_DNA"/>
</dbReference>
<evidence type="ECO:0000313" key="2">
    <source>
        <dbReference type="Proteomes" id="UP000009309"/>
    </source>
</evidence>
<dbReference type="Proteomes" id="UP000009309">
    <property type="component" value="Unassembled WGS sequence"/>
</dbReference>
<comment type="caution">
    <text evidence="1">The sequence shown here is derived from an EMBL/GenBank/DDBJ whole genome shotgun (WGS) entry which is preliminary data.</text>
</comment>
<organism evidence="1 2">
    <name type="scientific">Fibrisoma limi BUZ 3</name>
    <dbReference type="NCBI Taxonomy" id="1185876"/>
    <lineage>
        <taxon>Bacteria</taxon>
        <taxon>Pseudomonadati</taxon>
        <taxon>Bacteroidota</taxon>
        <taxon>Cytophagia</taxon>
        <taxon>Cytophagales</taxon>
        <taxon>Spirosomataceae</taxon>
        <taxon>Fibrisoma</taxon>
    </lineage>
</organism>
<dbReference type="AlphaFoldDB" id="I2GRM0"/>
<name>I2GRM0_9BACT</name>
<proteinExistence type="predicted"/>
<gene>
    <name evidence="1" type="ORF">BN8_05903</name>
</gene>